<accession>A0A7D9H458</accession>
<dbReference type="EMBL" id="LR633967">
    <property type="protein sequence ID" value="VUX56019.1"/>
    <property type="molecule type" value="Genomic_DNA"/>
</dbReference>
<feature type="chain" id="PRO_5027654362" evidence="1">
    <location>
        <begin position="29"/>
        <end position="369"/>
    </location>
</feature>
<sequence length="369" mass="41712">MTVHLNYRLVAATLVAFVVAATSPATLAQSGATLVAATSDGTALNVTIPVFDPGIPDDPSMFREMQVFPRIRQIEARLMPFILRETLVESEQWGAVRVVTEPDAAAELQLYGTIVRSNGDWLDLRIRAVDATKNVWFDRIFSSQASEESVTRQDDKGTPEFNAIYTEIASELAALLEIMGDAAVSNIKGTSLIRYASELAPTAFSGYIEQTDDGTLRLLRLPARNDPMLIRIETIRNTEFVITDTVDAKYREFNADLARTYRVWREYRRKVGEYEAWNVRFAEDQADNAVRGSWESIKHQYDAYKYDRITAQEQDRLAVAFNTEVGHTVDAMETRVAELNDWVEKGSLEWNSLLEELFELETQMSEQAN</sequence>
<organism evidence="2">
    <name type="scientific">uncultured Woeseiaceae bacterium</name>
    <dbReference type="NCBI Taxonomy" id="1983305"/>
    <lineage>
        <taxon>Bacteria</taxon>
        <taxon>Pseudomonadati</taxon>
        <taxon>Pseudomonadota</taxon>
        <taxon>Gammaproteobacteria</taxon>
        <taxon>Woeseiales</taxon>
        <taxon>Woeseiaceae</taxon>
        <taxon>environmental samples</taxon>
    </lineage>
</organism>
<keyword evidence="1" id="KW-0732">Signal</keyword>
<name>A0A7D9H458_9GAMM</name>
<gene>
    <name evidence="2" type="ORF">JTBM06_V1_230002</name>
</gene>
<reference evidence="2" key="1">
    <citation type="submission" date="2019-07" db="EMBL/GenBank/DDBJ databases">
        <authorList>
            <person name="Weber M."/>
            <person name="Kostadinov I."/>
            <person name="Kostadinov D I."/>
        </authorList>
    </citation>
    <scope>NUCLEOTIDE SEQUENCE</scope>
    <source>
        <strain evidence="2">Gfbio:sag-sample-m06:053724c1-46a9-4a36-b237-ea2bf867836b</strain>
    </source>
</reference>
<feature type="signal peptide" evidence="1">
    <location>
        <begin position="1"/>
        <end position="28"/>
    </location>
</feature>
<proteinExistence type="predicted"/>
<dbReference type="AlphaFoldDB" id="A0A7D9H458"/>
<protein>
    <submittedName>
        <fullName evidence="2">Uncharacterized protein</fullName>
    </submittedName>
</protein>
<evidence type="ECO:0000313" key="2">
    <source>
        <dbReference type="EMBL" id="VUX56019.1"/>
    </source>
</evidence>
<evidence type="ECO:0000256" key="1">
    <source>
        <dbReference type="SAM" id="SignalP"/>
    </source>
</evidence>